<evidence type="ECO:0000256" key="1">
    <source>
        <dbReference type="SAM" id="MobiDB-lite"/>
    </source>
</evidence>
<feature type="region of interest" description="Disordered" evidence="1">
    <location>
        <begin position="422"/>
        <end position="483"/>
    </location>
</feature>
<name>A0ABX1GEK7_9GAMM</name>
<reference evidence="2 3" key="1">
    <citation type="submission" date="2020-04" db="EMBL/GenBank/DDBJ databases">
        <authorList>
            <person name="Yoon J."/>
        </authorList>
    </citation>
    <scope>NUCLEOTIDE SEQUENCE [LARGE SCALE GENOMIC DNA]</scope>
    <source>
        <strain evidence="2 3">KMU-166</strain>
    </source>
</reference>
<dbReference type="EMBL" id="JAAWWK010000002">
    <property type="protein sequence ID" value="NKI17385.1"/>
    <property type="molecule type" value="Genomic_DNA"/>
</dbReference>
<dbReference type="Proteomes" id="UP000765845">
    <property type="component" value="Unassembled WGS sequence"/>
</dbReference>
<organism evidence="2 3">
    <name type="scientific">Spongiibacter thalassae</name>
    <dbReference type="NCBI Taxonomy" id="2721624"/>
    <lineage>
        <taxon>Bacteria</taxon>
        <taxon>Pseudomonadati</taxon>
        <taxon>Pseudomonadota</taxon>
        <taxon>Gammaproteobacteria</taxon>
        <taxon>Cellvibrionales</taxon>
        <taxon>Spongiibacteraceae</taxon>
        <taxon>Spongiibacter</taxon>
    </lineage>
</organism>
<evidence type="ECO:0000313" key="3">
    <source>
        <dbReference type="Proteomes" id="UP000765845"/>
    </source>
</evidence>
<comment type="caution">
    <text evidence="2">The sequence shown here is derived from an EMBL/GenBank/DDBJ whole genome shotgun (WGS) entry which is preliminary data.</text>
</comment>
<proteinExistence type="predicted"/>
<feature type="compositionally biased region" description="Basic and acidic residues" evidence="1">
    <location>
        <begin position="446"/>
        <end position="455"/>
    </location>
</feature>
<dbReference type="RefSeq" id="WP_168449884.1">
    <property type="nucleotide sequence ID" value="NZ_JAAWWK010000002.1"/>
</dbReference>
<gene>
    <name evidence="2" type="ORF">HCU74_08145</name>
</gene>
<accession>A0ABX1GEK7</accession>
<evidence type="ECO:0000313" key="2">
    <source>
        <dbReference type="EMBL" id="NKI17385.1"/>
    </source>
</evidence>
<keyword evidence="3" id="KW-1185">Reference proteome</keyword>
<feature type="compositionally biased region" description="Basic and acidic residues" evidence="1">
    <location>
        <begin position="424"/>
        <end position="434"/>
    </location>
</feature>
<protein>
    <submittedName>
        <fullName evidence="2">Uncharacterized protein</fullName>
    </submittedName>
</protein>
<sequence length="483" mass="53333">MAIVEKLKTGELARLVPTLPDSKKEERATSVLLSIFRVVPSFAKDVLELTGASVGARARVECYTEVTFKGDALKGIRPDGLIVVYSGKKEWSALVESKIGNAGLKPEQVESYAQAVKQLGADAFVTISNEFAALPTHHPVEINKALAKKVNIFHFSWLSLICKAILLSENKVVDDPEQAYLLAEMIRYFNSPNSGVSAFTRMGPGWREVCDRVQQGAPLQGIQQDVENAIGSWLQLMKFLSLRLSIATASAVQLVVQRRFQDDAPAQQQELILNLTKSNCLDASLTVPNAAAPLDVSADFARRVLSVSMKLQSPQDIKRPTAAINWLTRQLKDVKDKASVTVRVHWPKRIAMTVASLELAHDKPELLIPENCKEIPKELEVVIVVDLAGKFRGSQTFVDESENGLKFFYKTIGQKLTKWQPKAPEIKKKERERSSINVTSGAFSEEADRLELTRDSDEDVSSEDIKVVVPPQVAEDSADESVA</sequence>